<dbReference type="AlphaFoldDB" id="A0AAD2CLM6"/>
<keyword evidence="3" id="KW-1185">Reference proteome</keyword>
<reference evidence="2" key="1">
    <citation type="submission" date="2023-08" db="EMBL/GenBank/DDBJ databases">
        <authorList>
            <person name="Audoor S."/>
            <person name="Bilcke G."/>
        </authorList>
    </citation>
    <scope>NUCLEOTIDE SEQUENCE</scope>
</reference>
<feature type="region of interest" description="Disordered" evidence="1">
    <location>
        <begin position="61"/>
        <end position="151"/>
    </location>
</feature>
<proteinExistence type="predicted"/>
<feature type="compositionally biased region" description="Low complexity" evidence="1">
    <location>
        <begin position="67"/>
        <end position="77"/>
    </location>
</feature>
<dbReference type="EMBL" id="CAKOGP040000713">
    <property type="protein sequence ID" value="CAJ1938375.1"/>
    <property type="molecule type" value="Genomic_DNA"/>
</dbReference>
<evidence type="ECO:0000256" key="1">
    <source>
        <dbReference type="SAM" id="MobiDB-lite"/>
    </source>
</evidence>
<name>A0AAD2CLM6_9STRA</name>
<evidence type="ECO:0000313" key="3">
    <source>
        <dbReference type="Proteomes" id="UP001295423"/>
    </source>
</evidence>
<evidence type="ECO:0000313" key="2">
    <source>
        <dbReference type="EMBL" id="CAJ1938375.1"/>
    </source>
</evidence>
<accession>A0AAD2CLM6</accession>
<gene>
    <name evidence="2" type="ORF">CYCCA115_LOCUS6101</name>
</gene>
<organism evidence="2 3">
    <name type="scientific">Cylindrotheca closterium</name>
    <dbReference type="NCBI Taxonomy" id="2856"/>
    <lineage>
        <taxon>Eukaryota</taxon>
        <taxon>Sar</taxon>
        <taxon>Stramenopiles</taxon>
        <taxon>Ochrophyta</taxon>
        <taxon>Bacillariophyta</taxon>
        <taxon>Bacillariophyceae</taxon>
        <taxon>Bacillariophycidae</taxon>
        <taxon>Bacillariales</taxon>
        <taxon>Bacillariaceae</taxon>
        <taxon>Cylindrotheca</taxon>
    </lineage>
</organism>
<dbReference type="Proteomes" id="UP001295423">
    <property type="component" value="Unassembled WGS sequence"/>
</dbReference>
<protein>
    <submittedName>
        <fullName evidence="2">Uncharacterized protein</fullName>
    </submittedName>
</protein>
<sequence length="151" mass="16006">MAGLTLEGSELCLQCRIVRTLLCQGAFLSLQCIVPNLNIIEGIFQLLLLFLHLVHHSGHESLVESVTPDQAPRTAPTARPPKRDGGTNAESITPSLTDTQGSGSQSDASTPSVFPIFRHPQQSPPSVPVKGKKDKKTSLAGRGASRSTAGQ</sequence>
<comment type="caution">
    <text evidence="2">The sequence shown here is derived from an EMBL/GenBank/DDBJ whole genome shotgun (WGS) entry which is preliminary data.</text>
</comment>
<feature type="compositionally biased region" description="Polar residues" evidence="1">
    <location>
        <begin position="88"/>
        <end position="112"/>
    </location>
</feature>